<comment type="cofactor">
    <cofactor evidence="1 5">
        <name>pyridoxal 5'-phosphate</name>
        <dbReference type="ChEBI" id="CHEBI:597326"/>
    </cofactor>
</comment>
<dbReference type="Pfam" id="PF01212">
    <property type="entry name" value="Beta_elim_lyase"/>
    <property type="match status" value="1"/>
</dbReference>
<evidence type="ECO:0000256" key="3">
    <source>
        <dbReference type="ARBA" id="ARBA00011881"/>
    </source>
</evidence>
<dbReference type="InterPro" id="IPR015422">
    <property type="entry name" value="PyrdxlP-dep_Trfase_small"/>
</dbReference>
<comment type="catalytic activity">
    <reaction evidence="5">
        <text>L-allo-threonine = acetaldehyde + glycine</text>
        <dbReference type="Rhea" id="RHEA:26209"/>
        <dbReference type="ChEBI" id="CHEBI:15343"/>
        <dbReference type="ChEBI" id="CHEBI:57305"/>
        <dbReference type="ChEBI" id="CHEBI:58585"/>
        <dbReference type="EC" id="4.1.2.48"/>
    </reaction>
</comment>
<dbReference type="InterPro" id="IPR015424">
    <property type="entry name" value="PyrdxlP-dep_Trfase"/>
</dbReference>
<evidence type="ECO:0000256" key="2">
    <source>
        <dbReference type="ARBA" id="ARBA00006966"/>
    </source>
</evidence>
<comment type="subunit">
    <text evidence="3">Homotetramer.</text>
</comment>
<name>A0ABR9CTR1_9HYPH</name>
<dbReference type="EMBL" id="JACYXI010000016">
    <property type="protein sequence ID" value="MBD8893800.1"/>
    <property type="molecule type" value="Genomic_DNA"/>
</dbReference>
<comment type="similarity">
    <text evidence="2 5">Belongs to the threonine aldolase family.</text>
</comment>
<proteinExistence type="inferred from homology"/>
<keyword evidence="5" id="KW-0456">Lyase</keyword>
<gene>
    <name evidence="7" type="ORF">IG616_19825</name>
</gene>
<comment type="catalytic activity">
    <reaction evidence="5">
        <text>L-threonine = acetaldehyde + glycine</text>
        <dbReference type="Rhea" id="RHEA:19625"/>
        <dbReference type="ChEBI" id="CHEBI:15343"/>
        <dbReference type="ChEBI" id="CHEBI:57305"/>
        <dbReference type="ChEBI" id="CHEBI:57926"/>
        <dbReference type="EC" id="4.1.2.48"/>
    </reaction>
</comment>
<sequence length="349" mass="37107">MNFASDNWAGAAPSVMAALARHSAGPAPAYGNDAVTQGVIQQFRDIFETDAAVYYTATGTAANALALTAYARPGGIIFCHPEAHIQVDECGAAEFMTGGSKLVSVGGQVNGKITADGLASALAALPEGSAMHGQAAAVSITQASEHGTVYSLEEIRAIKAQAESRRLPLHMDGARFANALVSLGVTPAEMTWKAGVDVLSFGGTKNGCWCAEAVIFFNQEAARSFEYLRKRAGHEFSKARFVSAQLEGYFENGNWLQTARHANAMAAKLSEGIVASGGRMAWPTEANEVFAIIEKVQADRLRQNGAVFHPWPEHAIPAELKPSENEICVRLVASFATESTETERFLSLL</sequence>
<keyword evidence="4 5" id="KW-0663">Pyridoxal phosphate</keyword>
<accession>A0ABR9CTR1</accession>
<dbReference type="InterPro" id="IPR026273">
    <property type="entry name" value="Low_specificity_L-TA_bact"/>
</dbReference>
<dbReference type="PIRSF" id="PIRSF038940">
    <property type="entry name" value="Low_specificity_LTA"/>
    <property type="match status" value="1"/>
</dbReference>
<dbReference type="Gene3D" id="3.40.640.10">
    <property type="entry name" value="Type I PLP-dependent aspartate aminotransferase-like (Major domain)"/>
    <property type="match status" value="1"/>
</dbReference>
<dbReference type="Gene3D" id="3.90.1150.10">
    <property type="entry name" value="Aspartate Aminotransferase, domain 1"/>
    <property type="match status" value="1"/>
</dbReference>
<protein>
    <recommendedName>
        <fullName evidence="5">L-threonine aldolase</fullName>
        <ecNumber evidence="5">4.1.2.48</ecNumber>
    </recommendedName>
</protein>
<dbReference type="EC" id="4.1.2.48" evidence="5"/>
<reference evidence="8" key="1">
    <citation type="submission" date="2020-09" db="EMBL/GenBank/DDBJ databases">
        <title>The genome sequence of strain Labrenzia suaedae 4C16A.</title>
        <authorList>
            <person name="Liu Y."/>
        </authorList>
    </citation>
    <scope>NUCLEOTIDE SEQUENCE [LARGE SCALE GENOMIC DNA]</scope>
    <source>
        <strain evidence="8">4C16A</strain>
    </source>
</reference>
<evidence type="ECO:0000256" key="1">
    <source>
        <dbReference type="ARBA" id="ARBA00001933"/>
    </source>
</evidence>
<dbReference type="InterPro" id="IPR015421">
    <property type="entry name" value="PyrdxlP-dep_Trfase_major"/>
</dbReference>
<evidence type="ECO:0000313" key="8">
    <source>
        <dbReference type="Proteomes" id="UP000632063"/>
    </source>
</evidence>
<comment type="function">
    <text evidence="5">Catalyzes the cleavage of L-allo-threonine and L-threonine to glycine and acetaldehyde.</text>
</comment>
<dbReference type="PANTHER" id="PTHR48097:SF5">
    <property type="entry name" value="LOW SPECIFICITY L-THREONINE ALDOLASE"/>
    <property type="match status" value="1"/>
</dbReference>
<feature type="domain" description="Aromatic amino acid beta-eliminating lyase/threonine aldolase" evidence="6">
    <location>
        <begin position="3"/>
        <end position="294"/>
    </location>
</feature>
<dbReference type="InterPro" id="IPR001597">
    <property type="entry name" value="ArAA_b-elim_lyase/Thr_aldolase"/>
</dbReference>
<organism evidence="7 8">
    <name type="scientific">Roseibium litorale</name>
    <dbReference type="NCBI Taxonomy" id="2803841"/>
    <lineage>
        <taxon>Bacteria</taxon>
        <taxon>Pseudomonadati</taxon>
        <taxon>Pseudomonadota</taxon>
        <taxon>Alphaproteobacteria</taxon>
        <taxon>Hyphomicrobiales</taxon>
        <taxon>Stappiaceae</taxon>
        <taxon>Roseibium</taxon>
    </lineage>
</organism>
<reference evidence="7 8" key="2">
    <citation type="journal article" date="2021" name="Int. J. Syst. Evol. Microbiol.">
        <title>Roseibium litorale sp. nov., isolated from a tidal flat sediment and proposal for the reclassification of Labrenzia polysiphoniae as Roseibium polysiphoniae comb. nov.</title>
        <authorList>
            <person name="Liu Y."/>
            <person name="Pei T."/>
            <person name="Du J."/>
            <person name="Chao M."/>
            <person name="Deng M.R."/>
            <person name="Zhu H."/>
        </authorList>
    </citation>
    <scope>NUCLEOTIDE SEQUENCE [LARGE SCALE GENOMIC DNA]</scope>
    <source>
        <strain evidence="7 8">4C16A</strain>
    </source>
</reference>
<evidence type="ECO:0000313" key="7">
    <source>
        <dbReference type="EMBL" id="MBD8893800.1"/>
    </source>
</evidence>
<dbReference type="PANTHER" id="PTHR48097">
    <property type="entry name" value="L-THREONINE ALDOLASE-RELATED"/>
    <property type="match status" value="1"/>
</dbReference>
<evidence type="ECO:0000259" key="6">
    <source>
        <dbReference type="Pfam" id="PF01212"/>
    </source>
</evidence>
<dbReference type="RefSeq" id="WP_192150134.1">
    <property type="nucleotide sequence ID" value="NZ_JACYXI010000016.1"/>
</dbReference>
<keyword evidence="8" id="KW-1185">Reference proteome</keyword>
<dbReference type="SUPFAM" id="SSF53383">
    <property type="entry name" value="PLP-dependent transferases"/>
    <property type="match status" value="1"/>
</dbReference>
<evidence type="ECO:0000256" key="4">
    <source>
        <dbReference type="ARBA" id="ARBA00022898"/>
    </source>
</evidence>
<evidence type="ECO:0000256" key="5">
    <source>
        <dbReference type="PIRNR" id="PIRNR038940"/>
    </source>
</evidence>
<comment type="caution">
    <text evidence="7">The sequence shown here is derived from an EMBL/GenBank/DDBJ whole genome shotgun (WGS) entry which is preliminary data.</text>
</comment>
<dbReference type="Proteomes" id="UP000632063">
    <property type="component" value="Unassembled WGS sequence"/>
</dbReference>